<dbReference type="PROSITE" id="PS50932">
    <property type="entry name" value="HTH_LACI_2"/>
    <property type="match status" value="1"/>
</dbReference>
<name>A0A5S5C809_9BACL</name>
<comment type="caution">
    <text evidence="6">The sequence shown here is derived from an EMBL/GenBank/DDBJ whole genome shotgun (WGS) entry which is preliminary data.</text>
</comment>
<keyword evidence="3" id="KW-0238">DNA-binding</keyword>
<dbReference type="Gene3D" id="1.10.260.40">
    <property type="entry name" value="lambda repressor-like DNA-binding domains"/>
    <property type="match status" value="1"/>
</dbReference>
<evidence type="ECO:0000256" key="2">
    <source>
        <dbReference type="ARBA" id="ARBA00023015"/>
    </source>
</evidence>
<dbReference type="CDD" id="cd01392">
    <property type="entry name" value="HTH_LacI"/>
    <property type="match status" value="1"/>
</dbReference>
<evidence type="ECO:0000259" key="5">
    <source>
        <dbReference type="PROSITE" id="PS50932"/>
    </source>
</evidence>
<feature type="domain" description="HTH lacI-type" evidence="5">
    <location>
        <begin position="4"/>
        <end position="66"/>
    </location>
</feature>
<dbReference type="Pfam" id="PF13377">
    <property type="entry name" value="Peripla_BP_3"/>
    <property type="match status" value="1"/>
</dbReference>
<organism evidence="6 7">
    <name type="scientific">Paenibacillus methanolicus</name>
    <dbReference type="NCBI Taxonomy" id="582686"/>
    <lineage>
        <taxon>Bacteria</taxon>
        <taxon>Bacillati</taxon>
        <taxon>Bacillota</taxon>
        <taxon>Bacilli</taxon>
        <taxon>Bacillales</taxon>
        <taxon>Paenibacillaceae</taxon>
        <taxon>Paenibacillus</taxon>
    </lineage>
</organism>
<dbReference type="GO" id="GO:0003700">
    <property type="term" value="F:DNA-binding transcription factor activity"/>
    <property type="evidence" value="ECO:0007669"/>
    <property type="project" value="TreeGrafter"/>
</dbReference>
<protein>
    <submittedName>
        <fullName evidence="6">LacI family transcriptional regulator</fullName>
    </submittedName>
</protein>
<evidence type="ECO:0000256" key="4">
    <source>
        <dbReference type="ARBA" id="ARBA00023163"/>
    </source>
</evidence>
<dbReference type="Gene3D" id="3.40.50.2300">
    <property type="match status" value="2"/>
</dbReference>
<keyword evidence="2" id="KW-0805">Transcription regulation</keyword>
<dbReference type="Proteomes" id="UP000323257">
    <property type="component" value="Unassembled WGS sequence"/>
</dbReference>
<dbReference type="SUPFAM" id="SSF47413">
    <property type="entry name" value="lambda repressor-like DNA-binding domains"/>
    <property type="match status" value="1"/>
</dbReference>
<evidence type="ECO:0000256" key="3">
    <source>
        <dbReference type="ARBA" id="ARBA00023125"/>
    </source>
</evidence>
<evidence type="ECO:0000313" key="7">
    <source>
        <dbReference type="Proteomes" id="UP000323257"/>
    </source>
</evidence>
<dbReference type="OrthoDB" id="2026446at2"/>
<dbReference type="EMBL" id="VNHS01000005">
    <property type="protein sequence ID" value="TYP74738.1"/>
    <property type="molecule type" value="Genomic_DNA"/>
</dbReference>
<dbReference type="InterPro" id="IPR028082">
    <property type="entry name" value="Peripla_BP_I"/>
</dbReference>
<dbReference type="InterPro" id="IPR000843">
    <property type="entry name" value="HTH_LacI"/>
</dbReference>
<dbReference type="SMART" id="SM00354">
    <property type="entry name" value="HTH_LACI"/>
    <property type="match status" value="1"/>
</dbReference>
<dbReference type="SUPFAM" id="SSF53822">
    <property type="entry name" value="Periplasmic binding protein-like I"/>
    <property type="match status" value="1"/>
</dbReference>
<dbReference type="PANTHER" id="PTHR30146:SF148">
    <property type="entry name" value="HTH-TYPE TRANSCRIPTIONAL REPRESSOR PURR-RELATED"/>
    <property type="match status" value="1"/>
</dbReference>
<keyword evidence="4" id="KW-0804">Transcription</keyword>
<keyword evidence="1" id="KW-0678">Repressor</keyword>
<evidence type="ECO:0000256" key="1">
    <source>
        <dbReference type="ARBA" id="ARBA00022491"/>
    </source>
</evidence>
<sequence length="348" mass="38418">MKKVTLQMIADHLQVSKALVSKALSNDPAVNDGTKETIWKTAEEMGYRFKMSRKTIPAAKTGNLAVLMPRAYLDDMEYWGKVLHGIENELQNHNFSMILSSIDISLSPKDGLPSSIHERKVDGAIVMGHLPDSYVNSLKANAFPFMMVDANLLDPSIDHVLANNFLGAYQATTYLLEAGHRRVAFVGDEHTSWSFRERNRGFIEAIRDYIRRTGKEVSYEFVAGVGVSGTGMYVSPQFASDLRAQASGERPVTGLFCANDLTAFEALRFLAEGGIHCPADVSVVGFDDLTLTEIMHPKLTTVRVPKSVIGSRAAQLILRRINEPDATAEHVLLSTELVERASVNEYKG</sequence>
<dbReference type="GO" id="GO:0000976">
    <property type="term" value="F:transcription cis-regulatory region binding"/>
    <property type="evidence" value="ECO:0007669"/>
    <property type="project" value="TreeGrafter"/>
</dbReference>
<gene>
    <name evidence="6" type="ORF">BCM02_105283</name>
</gene>
<dbReference type="PANTHER" id="PTHR30146">
    <property type="entry name" value="LACI-RELATED TRANSCRIPTIONAL REPRESSOR"/>
    <property type="match status" value="1"/>
</dbReference>
<accession>A0A5S5C809</accession>
<evidence type="ECO:0000313" key="6">
    <source>
        <dbReference type="EMBL" id="TYP74738.1"/>
    </source>
</evidence>
<dbReference type="AlphaFoldDB" id="A0A5S5C809"/>
<dbReference type="InterPro" id="IPR010982">
    <property type="entry name" value="Lambda_DNA-bd_dom_sf"/>
</dbReference>
<reference evidence="6 7" key="1">
    <citation type="submission" date="2019-07" db="EMBL/GenBank/DDBJ databases">
        <title>Genomic Encyclopedia of Type Strains, Phase III (KMG-III): the genomes of soil and plant-associated and newly described type strains.</title>
        <authorList>
            <person name="Whitman W."/>
        </authorList>
    </citation>
    <scope>NUCLEOTIDE SEQUENCE [LARGE SCALE GENOMIC DNA]</scope>
    <source>
        <strain evidence="6 7">BL24</strain>
    </source>
</reference>
<dbReference type="InterPro" id="IPR046335">
    <property type="entry name" value="LacI/GalR-like_sensor"/>
</dbReference>
<proteinExistence type="predicted"/>
<dbReference type="RefSeq" id="WP_148929974.1">
    <property type="nucleotide sequence ID" value="NZ_VNHS01000005.1"/>
</dbReference>
<keyword evidence="7" id="KW-1185">Reference proteome</keyword>